<dbReference type="PROSITE" id="PS00678">
    <property type="entry name" value="WD_REPEATS_1"/>
    <property type="match status" value="1"/>
</dbReference>
<dbReference type="InterPro" id="IPR015943">
    <property type="entry name" value="WD40/YVTN_repeat-like_dom_sf"/>
</dbReference>
<feature type="compositionally biased region" description="Low complexity" evidence="4">
    <location>
        <begin position="524"/>
        <end position="542"/>
    </location>
</feature>
<dbReference type="InterPro" id="IPR019775">
    <property type="entry name" value="WD40_repeat_CS"/>
</dbReference>
<dbReference type="SUPFAM" id="SSF81383">
    <property type="entry name" value="F-box domain"/>
    <property type="match status" value="1"/>
</dbReference>
<dbReference type="EMBL" id="KZ454990">
    <property type="protein sequence ID" value="PKI84166.1"/>
    <property type="molecule type" value="Genomic_DNA"/>
</dbReference>
<feature type="region of interest" description="Disordered" evidence="4">
    <location>
        <begin position="502"/>
        <end position="542"/>
    </location>
</feature>
<feature type="compositionally biased region" description="Low complexity" evidence="4">
    <location>
        <begin position="502"/>
        <end position="513"/>
    </location>
</feature>
<dbReference type="InterPro" id="IPR001810">
    <property type="entry name" value="F-box_dom"/>
</dbReference>
<dbReference type="PROSITE" id="PS50082">
    <property type="entry name" value="WD_REPEATS_2"/>
    <property type="match status" value="1"/>
</dbReference>
<evidence type="ECO:0000256" key="2">
    <source>
        <dbReference type="ARBA" id="ARBA00022737"/>
    </source>
</evidence>
<dbReference type="InterPro" id="IPR001680">
    <property type="entry name" value="WD40_rpt"/>
</dbReference>
<feature type="repeat" description="WD" evidence="3">
    <location>
        <begin position="132"/>
        <end position="147"/>
    </location>
</feature>
<reference evidence="6 7" key="1">
    <citation type="submission" date="2017-10" db="EMBL/GenBank/DDBJ databases">
        <title>A novel species of cold-tolerant Malassezia isolated from bats.</title>
        <authorList>
            <person name="Lorch J.M."/>
            <person name="Palmer J.M."/>
            <person name="Vanderwolf K.J."/>
            <person name="Schmidt K.Z."/>
            <person name="Verant M.L."/>
            <person name="Weller T.J."/>
            <person name="Blehert D.S."/>
        </authorList>
    </citation>
    <scope>NUCLEOTIDE SEQUENCE [LARGE SCALE GENOMIC DNA]</scope>
    <source>
        <strain evidence="6 7">NWHC:44797-103</strain>
    </source>
</reference>
<dbReference type="SUPFAM" id="SSF50978">
    <property type="entry name" value="WD40 repeat-like"/>
    <property type="match status" value="1"/>
</dbReference>
<sequence length="573" mass="61852">MGRDQAVLRVPMEVWERILLLLDPEEVVHVRQASRAMYQAGTSFSLWRCFAAQNAQFPIPAVPHVPIAQQERALEHAVLKARHLTKCWATPGCIPHRAIRFRAHVHRITTVKIVIGDTRRTSTGRIVTDAWLITGSVDGYVRVWDVQKALRLGGRLDVMSEFVVDEEAVDDMSTCDEEDAKEESDPMKEIKRHSRTILLAEVDTGGDVTSLDAQLHADRHGMTIAVGSYYSSAACLVYDLNLHAMPHVLDLRASLDPPEWCGTQCVSLLESSVAVGSYLGNVYVLDWKAGERTVIGRHGSVAALRLFPRHVLAATRLGGLEVYAVHAASAPQSDTPIAQYTLSPHALLSVSISDCRPCISAGLMPMPGEKEASLAPLSIAIVDPTGLVHVVLDPCESCEFPYTFPPRLVAHCNVAHERLIGASLGASGKRAVLATSLGGLPPQCAIRAYTNSDTTLVPLRPTPAMVMPGFARERSSVPLRRAEAEDGQAGTASLAVQGASAALSPTSAASPNSIRERTRRSGRVDSFSSSSTSSVPSPSPRVDMLTESVIDEARGLVCLASVRGAIWIAEYCM</sequence>
<evidence type="ECO:0000256" key="3">
    <source>
        <dbReference type="PROSITE-ProRule" id="PRU00221"/>
    </source>
</evidence>
<dbReference type="InterPro" id="IPR036322">
    <property type="entry name" value="WD40_repeat_dom_sf"/>
</dbReference>
<keyword evidence="7" id="KW-1185">Reference proteome</keyword>
<evidence type="ECO:0000259" key="5">
    <source>
        <dbReference type="PROSITE" id="PS50181"/>
    </source>
</evidence>
<evidence type="ECO:0000256" key="4">
    <source>
        <dbReference type="SAM" id="MobiDB-lite"/>
    </source>
</evidence>
<feature type="domain" description="F-box" evidence="5">
    <location>
        <begin position="4"/>
        <end position="50"/>
    </location>
</feature>
<organism evidence="6 7">
    <name type="scientific">Malassezia vespertilionis</name>
    <dbReference type="NCBI Taxonomy" id="2020962"/>
    <lineage>
        <taxon>Eukaryota</taxon>
        <taxon>Fungi</taxon>
        <taxon>Dikarya</taxon>
        <taxon>Basidiomycota</taxon>
        <taxon>Ustilaginomycotina</taxon>
        <taxon>Malasseziomycetes</taxon>
        <taxon>Malasseziales</taxon>
        <taxon>Malasseziaceae</taxon>
        <taxon>Malassezia</taxon>
    </lineage>
</organism>
<dbReference type="OrthoDB" id="10250769at2759"/>
<proteinExistence type="predicted"/>
<keyword evidence="1 3" id="KW-0853">WD repeat</keyword>
<dbReference type="AlphaFoldDB" id="A0A2N1JC96"/>
<dbReference type="PROSITE" id="PS50181">
    <property type="entry name" value="FBOX"/>
    <property type="match status" value="1"/>
</dbReference>
<evidence type="ECO:0000313" key="7">
    <source>
        <dbReference type="Proteomes" id="UP000232875"/>
    </source>
</evidence>
<gene>
    <name evidence="6" type="ORF">MVES_002246</name>
</gene>
<dbReference type="Gene3D" id="2.130.10.10">
    <property type="entry name" value="YVTN repeat-like/Quinoprotein amine dehydrogenase"/>
    <property type="match status" value="1"/>
</dbReference>
<name>A0A2N1JC96_9BASI</name>
<dbReference type="Proteomes" id="UP000232875">
    <property type="component" value="Unassembled WGS sequence"/>
</dbReference>
<dbReference type="STRING" id="2020962.A0A2N1JC96"/>
<dbReference type="InterPro" id="IPR036047">
    <property type="entry name" value="F-box-like_dom_sf"/>
</dbReference>
<evidence type="ECO:0000256" key="1">
    <source>
        <dbReference type="ARBA" id="ARBA00022574"/>
    </source>
</evidence>
<accession>A0A2N1JC96</accession>
<protein>
    <recommendedName>
        <fullName evidence="5">F-box domain-containing protein</fullName>
    </recommendedName>
</protein>
<evidence type="ECO:0000313" key="6">
    <source>
        <dbReference type="EMBL" id="PKI84166.1"/>
    </source>
</evidence>
<keyword evidence="2" id="KW-0677">Repeat</keyword>